<dbReference type="KEGG" id="psoj:PHYSODRAFT_328096"/>
<evidence type="ECO:0000313" key="2">
    <source>
        <dbReference type="Proteomes" id="UP000002640"/>
    </source>
</evidence>
<dbReference type="Proteomes" id="UP000002640">
    <property type="component" value="Unassembled WGS sequence"/>
</dbReference>
<dbReference type="GeneID" id="20645731"/>
<protein>
    <submittedName>
        <fullName evidence="1">Uncharacterized protein</fullName>
    </submittedName>
</protein>
<organism evidence="1 2">
    <name type="scientific">Phytophthora sojae (strain P6497)</name>
    <name type="common">Soybean stem and root rot agent</name>
    <name type="synonym">Phytophthora megasperma f. sp. glycines</name>
    <dbReference type="NCBI Taxonomy" id="1094619"/>
    <lineage>
        <taxon>Eukaryota</taxon>
        <taxon>Sar</taxon>
        <taxon>Stramenopiles</taxon>
        <taxon>Oomycota</taxon>
        <taxon>Peronosporomycetes</taxon>
        <taxon>Peronosporales</taxon>
        <taxon>Peronosporaceae</taxon>
        <taxon>Phytophthora</taxon>
    </lineage>
</organism>
<gene>
    <name evidence="1" type="ORF">PHYSODRAFT_328096</name>
</gene>
<accession>G4Z1S7</accession>
<dbReference type="RefSeq" id="XP_009522642.1">
    <property type="nucleotide sequence ID" value="XM_009524347.1"/>
</dbReference>
<reference evidence="1 2" key="1">
    <citation type="journal article" date="2006" name="Science">
        <title>Phytophthora genome sequences uncover evolutionary origins and mechanisms of pathogenesis.</title>
        <authorList>
            <person name="Tyler B.M."/>
            <person name="Tripathy S."/>
            <person name="Zhang X."/>
            <person name="Dehal P."/>
            <person name="Jiang R.H."/>
            <person name="Aerts A."/>
            <person name="Arredondo F.D."/>
            <person name="Baxter L."/>
            <person name="Bensasson D."/>
            <person name="Beynon J.L."/>
            <person name="Chapman J."/>
            <person name="Damasceno C.M."/>
            <person name="Dorrance A.E."/>
            <person name="Dou D."/>
            <person name="Dickerman A.W."/>
            <person name="Dubchak I.L."/>
            <person name="Garbelotto M."/>
            <person name="Gijzen M."/>
            <person name="Gordon S.G."/>
            <person name="Govers F."/>
            <person name="Grunwald N.J."/>
            <person name="Huang W."/>
            <person name="Ivors K.L."/>
            <person name="Jones R.W."/>
            <person name="Kamoun S."/>
            <person name="Krampis K."/>
            <person name="Lamour K.H."/>
            <person name="Lee M.K."/>
            <person name="McDonald W.H."/>
            <person name="Medina M."/>
            <person name="Meijer H.J."/>
            <person name="Nordberg E.K."/>
            <person name="Maclean D.J."/>
            <person name="Ospina-Giraldo M.D."/>
            <person name="Morris P.F."/>
            <person name="Phuntumart V."/>
            <person name="Putnam N.H."/>
            <person name="Rash S."/>
            <person name="Rose J.K."/>
            <person name="Sakihama Y."/>
            <person name="Salamov A.A."/>
            <person name="Savidor A."/>
            <person name="Scheuring C.F."/>
            <person name="Smith B.M."/>
            <person name="Sobral B.W."/>
            <person name="Terry A."/>
            <person name="Torto-Alalibo T.A."/>
            <person name="Win J."/>
            <person name="Xu Z."/>
            <person name="Zhang H."/>
            <person name="Grigoriev I.V."/>
            <person name="Rokhsar D.S."/>
            <person name="Boore J.L."/>
        </authorList>
    </citation>
    <scope>NUCLEOTIDE SEQUENCE [LARGE SCALE GENOMIC DNA]</scope>
    <source>
        <strain evidence="1 2">P6497</strain>
    </source>
</reference>
<proteinExistence type="predicted"/>
<name>G4Z1S7_PHYSP</name>
<dbReference type="AlphaFoldDB" id="G4Z1S7"/>
<evidence type="ECO:0000313" key="1">
    <source>
        <dbReference type="EMBL" id="EGZ19925.1"/>
    </source>
</evidence>
<dbReference type="EMBL" id="JH159153">
    <property type="protein sequence ID" value="EGZ19925.1"/>
    <property type="molecule type" value="Genomic_DNA"/>
</dbReference>
<sequence>MEQDDEEDFARGREYCDKKAFKLAVMSYVVLIKGCPFAVRGRLTDEGCVRVTSSHLDHSCQPLQHKTPPALIAKAVAATELRNRSSVKAVRVLGCGLVLMSRTSKRMMPCSWRRSLWICVVQVIGS</sequence>
<dbReference type="InParanoid" id="G4Z1S7"/>
<keyword evidence="2" id="KW-1185">Reference proteome</keyword>